<evidence type="ECO:0008006" key="2">
    <source>
        <dbReference type="Google" id="ProtNLM"/>
    </source>
</evidence>
<evidence type="ECO:0000313" key="1">
    <source>
        <dbReference type="EMBL" id="MPN19692.1"/>
    </source>
</evidence>
<sequence length="202" mass="21390">MYHGLGQQRCGGGAVAGDVVGLGGDFAHQLSAHVLKRILKFDFLGDGHAVVGDERRAEFSFENYIAALGAESDLNGIGQLVYAGLESLAGLVVALYELCHNFNYLLYFKKRNSLFHDCEDVALTDDGILDVVYLYLGAGVFAGDDLVAGLDGHFDFLAVDDAAGAYGDDFRDSGLFLGTAGKDKASLGGLLGLGQFNHNTVC</sequence>
<name>A0A645G189_9ZZZZ</name>
<accession>A0A645G189</accession>
<protein>
    <recommendedName>
        <fullName evidence="2">NAD-specific glutamate dehydrogenase</fullName>
    </recommendedName>
</protein>
<organism evidence="1">
    <name type="scientific">bioreactor metagenome</name>
    <dbReference type="NCBI Taxonomy" id="1076179"/>
    <lineage>
        <taxon>unclassified sequences</taxon>
        <taxon>metagenomes</taxon>
        <taxon>ecological metagenomes</taxon>
    </lineage>
</organism>
<gene>
    <name evidence="1" type="ORF">SDC9_167064</name>
</gene>
<comment type="caution">
    <text evidence="1">The sequence shown here is derived from an EMBL/GenBank/DDBJ whole genome shotgun (WGS) entry which is preliminary data.</text>
</comment>
<reference evidence="1" key="1">
    <citation type="submission" date="2019-08" db="EMBL/GenBank/DDBJ databases">
        <authorList>
            <person name="Kucharzyk K."/>
            <person name="Murdoch R.W."/>
            <person name="Higgins S."/>
            <person name="Loffler F."/>
        </authorList>
    </citation>
    <scope>NUCLEOTIDE SEQUENCE</scope>
</reference>
<dbReference type="EMBL" id="VSSQ01067295">
    <property type="protein sequence ID" value="MPN19692.1"/>
    <property type="molecule type" value="Genomic_DNA"/>
</dbReference>
<proteinExistence type="predicted"/>
<dbReference type="AntiFam" id="ANF00222">
    <property type="entry name" value="Shadow ORF (opposite groL1)"/>
</dbReference>
<dbReference type="AlphaFoldDB" id="A0A645G189"/>